<dbReference type="CDD" id="cd04301">
    <property type="entry name" value="NAT_SF"/>
    <property type="match status" value="1"/>
</dbReference>
<evidence type="ECO:0000259" key="1">
    <source>
        <dbReference type="PROSITE" id="PS51186"/>
    </source>
</evidence>
<dbReference type="EC" id="2.3.1.-" evidence="2"/>
<evidence type="ECO:0000313" key="2">
    <source>
        <dbReference type="EMBL" id="MFC0207823.1"/>
    </source>
</evidence>
<keyword evidence="2" id="KW-0808">Transferase</keyword>
<dbReference type="InterPro" id="IPR000182">
    <property type="entry name" value="GNAT_dom"/>
</dbReference>
<accession>A0ABV6D593</accession>
<dbReference type="Proteomes" id="UP001589755">
    <property type="component" value="Unassembled WGS sequence"/>
</dbReference>
<dbReference type="SUPFAM" id="SSF55729">
    <property type="entry name" value="Acyl-CoA N-acyltransferases (Nat)"/>
    <property type="match status" value="1"/>
</dbReference>
<feature type="domain" description="N-acetyltransferase" evidence="1">
    <location>
        <begin position="18"/>
        <end position="206"/>
    </location>
</feature>
<keyword evidence="2" id="KW-0012">Acyltransferase</keyword>
<dbReference type="RefSeq" id="WP_378074577.1">
    <property type="nucleotide sequence ID" value="NZ_JAODNW010000001.1"/>
</dbReference>
<reference evidence="2 3" key="1">
    <citation type="submission" date="2024-09" db="EMBL/GenBank/DDBJ databases">
        <authorList>
            <person name="Sun Q."/>
            <person name="Mori K."/>
        </authorList>
    </citation>
    <scope>NUCLEOTIDE SEQUENCE [LARGE SCALE GENOMIC DNA]</scope>
    <source>
        <strain evidence="2 3">CCM 8543</strain>
    </source>
</reference>
<dbReference type="EMBL" id="JBHLXD010000006">
    <property type="protein sequence ID" value="MFC0207823.1"/>
    <property type="molecule type" value="Genomic_DNA"/>
</dbReference>
<dbReference type="GO" id="GO:0016746">
    <property type="term" value="F:acyltransferase activity"/>
    <property type="evidence" value="ECO:0007669"/>
    <property type="project" value="UniProtKB-KW"/>
</dbReference>
<protein>
    <submittedName>
        <fullName evidence="2">GNAT family N-acetyltransferase</fullName>
        <ecNumber evidence="2">2.3.1.-</ecNumber>
    </submittedName>
</protein>
<gene>
    <name evidence="2" type="ORF">ACFFJ2_05340</name>
</gene>
<sequence length="206" mass="22964">MIKHGASAHKHRRGSVAISIVPLTPQLWPAFEDLFGKQGACYGCWCTHFRLPPAVRRENDRRRNKDHIRERIEAGPPPGLLLFDGERADGWMQIGPRLDVPEWNNRGRVSAPLEDAPADDPAVWAISCFFVRASARGRGHTHALVEAGIAYARAQGARLLEACPMRQSKDSRSIGLFAGSQRVFDRAGFVTVAERKPGRPLMRRVL</sequence>
<keyword evidence="3" id="KW-1185">Reference proteome</keyword>
<name>A0ABV6D593_9HYPH</name>
<dbReference type="InterPro" id="IPR016181">
    <property type="entry name" value="Acyl_CoA_acyltransferase"/>
</dbReference>
<comment type="caution">
    <text evidence="2">The sequence shown here is derived from an EMBL/GenBank/DDBJ whole genome shotgun (WGS) entry which is preliminary data.</text>
</comment>
<evidence type="ECO:0000313" key="3">
    <source>
        <dbReference type="Proteomes" id="UP001589755"/>
    </source>
</evidence>
<proteinExistence type="predicted"/>
<dbReference type="Pfam" id="PF00583">
    <property type="entry name" value="Acetyltransf_1"/>
    <property type="match status" value="1"/>
</dbReference>
<dbReference type="Gene3D" id="3.40.630.30">
    <property type="match status" value="1"/>
</dbReference>
<organism evidence="2 3">
    <name type="scientific">Chelativorans intermedius</name>
    <dbReference type="NCBI Taxonomy" id="515947"/>
    <lineage>
        <taxon>Bacteria</taxon>
        <taxon>Pseudomonadati</taxon>
        <taxon>Pseudomonadota</taxon>
        <taxon>Alphaproteobacteria</taxon>
        <taxon>Hyphomicrobiales</taxon>
        <taxon>Phyllobacteriaceae</taxon>
        <taxon>Chelativorans</taxon>
    </lineage>
</organism>
<dbReference type="PROSITE" id="PS51186">
    <property type="entry name" value="GNAT"/>
    <property type="match status" value="1"/>
</dbReference>